<dbReference type="Pfam" id="PF02321">
    <property type="entry name" value="OEP"/>
    <property type="match status" value="2"/>
</dbReference>
<evidence type="ECO:0000256" key="7">
    <source>
        <dbReference type="ARBA" id="ARBA00023237"/>
    </source>
</evidence>
<dbReference type="EMBL" id="WXYO01000007">
    <property type="protein sequence ID" value="NAS13657.1"/>
    <property type="molecule type" value="Genomic_DNA"/>
</dbReference>
<dbReference type="SUPFAM" id="SSF56954">
    <property type="entry name" value="Outer membrane efflux proteins (OEP)"/>
    <property type="match status" value="1"/>
</dbReference>
<organism evidence="8 9">
    <name type="scientific">Poritiphilus flavus</name>
    <dbReference type="NCBI Taxonomy" id="2697053"/>
    <lineage>
        <taxon>Bacteria</taxon>
        <taxon>Pseudomonadati</taxon>
        <taxon>Bacteroidota</taxon>
        <taxon>Flavobacteriia</taxon>
        <taxon>Flavobacteriales</taxon>
        <taxon>Flavobacteriaceae</taxon>
        <taxon>Poritiphilus</taxon>
    </lineage>
</organism>
<evidence type="ECO:0000256" key="1">
    <source>
        <dbReference type="ARBA" id="ARBA00004442"/>
    </source>
</evidence>
<keyword evidence="5" id="KW-0812">Transmembrane</keyword>
<evidence type="ECO:0000256" key="6">
    <source>
        <dbReference type="ARBA" id="ARBA00023136"/>
    </source>
</evidence>
<dbReference type="GO" id="GO:0015562">
    <property type="term" value="F:efflux transmembrane transporter activity"/>
    <property type="evidence" value="ECO:0007669"/>
    <property type="project" value="InterPro"/>
</dbReference>
<keyword evidence="6" id="KW-0472">Membrane</keyword>
<comment type="caution">
    <text evidence="8">The sequence shown here is derived from an EMBL/GenBank/DDBJ whole genome shotgun (WGS) entry which is preliminary data.</text>
</comment>
<dbReference type="Gene3D" id="1.20.1600.10">
    <property type="entry name" value="Outer membrane efflux proteins (OEP)"/>
    <property type="match status" value="1"/>
</dbReference>
<dbReference type="AlphaFoldDB" id="A0A6L9EFY7"/>
<dbReference type="GO" id="GO:0009279">
    <property type="term" value="C:cell outer membrane"/>
    <property type="evidence" value="ECO:0007669"/>
    <property type="project" value="UniProtKB-SubCell"/>
</dbReference>
<comment type="similarity">
    <text evidence="2">Belongs to the outer membrane factor (OMF) (TC 1.B.17) family.</text>
</comment>
<gene>
    <name evidence="8" type="ORF">GTQ38_16710</name>
</gene>
<keyword evidence="4" id="KW-1134">Transmembrane beta strand</keyword>
<dbReference type="InterPro" id="IPR003423">
    <property type="entry name" value="OMP_efflux"/>
</dbReference>
<dbReference type="InterPro" id="IPR051906">
    <property type="entry name" value="TolC-like"/>
</dbReference>
<dbReference type="GO" id="GO:1990281">
    <property type="term" value="C:efflux pump complex"/>
    <property type="evidence" value="ECO:0007669"/>
    <property type="project" value="TreeGrafter"/>
</dbReference>
<evidence type="ECO:0000313" key="9">
    <source>
        <dbReference type="Proteomes" id="UP000475249"/>
    </source>
</evidence>
<keyword evidence="9" id="KW-1185">Reference proteome</keyword>
<name>A0A6L9EFY7_9FLAO</name>
<dbReference type="RefSeq" id="WP_161436686.1">
    <property type="nucleotide sequence ID" value="NZ_WXYO01000007.1"/>
</dbReference>
<keyword evidence="3" id="KW-0813">Transport</keyword>
<accession>A0A6L9EFY7</accession>
<dbReference type="PANTHER" id="PTHR30026:SF20">
    <property type="entry name" value="OUTER MEMBRANE PROTEIN TOLC"/>
    <property type="match status" value="1"/>
</dbReference>
<proteinExistence type="inferred from homology"/>
<evidence type="ECO:0000256" key="4">
    <source>
        <dbReference type="ARBA" id="ARBA00022452"/>
    </source>
</evidence>
<evidence type="ECO:0000256" key="5">
    <source>
        <dbReference type="ARBA" id="ARBA00022692"/>
    </source>
</evidence>
<reference evidence="8 9" key="1">
    <citation type="submission" date="2020-01" db="EMBL/GenBank/DDBJ databases">
        <title>Bacteria diversity of Porities sp.</title>
        <authorList>
            <person name="Wang G."/>
        </authorList>
    </citation>
    <scope>NUCLEOTIDE SEQUENCE [LARGE SCALE GENOMIC DNA]</scope>
    <source>
        <strain evidence="8 9">R33</strain>
    </source>
</reference>
<evidence type="ECO:0000313" key="8">
    <source>
        <dbReference type="EMBL" id="NAS13657.1"/>
    </source>
</evidence>
<evidence type="ECO:0000256" key="2">
    <source>
        <dbReference type="ARBA" id="ARBA00007613"/>
    </source>
</evidence>
<sequence>MPFLLIAQQKPEYTIGILVDFRAANVAPLLEKLTSEIEAVVGQDADLRFPNEYILANNYNLEVARQQYQTLLDNDTDIILAFGVVNNEVITKLDQHQKPTILFGAVNRDVTGIDFTKTNSGIENFTYLVESESFEEDLKTFQELSSFKNLGIAIDAPFLEILPLEEVFDKEVSALGAEYKMIPFRSVDDILNNLEGIDAIYMAGGFFLNDAENQRLAKAFIERNLPSFTVNGVEDVKSGIMATNQSSDNLDQFFRRIALNIEAYISGTPLEDLPIYIDYTPRLTVNFNTMETIGVPIKYSLIANTDFVGEFINVLSEKRYTLLTTIDDALKNNLNLQSSQKDVELSGQDVKSAVSNYIPSLTASGTGTYIDPDLAEVSNGQNPEFSTSGNITLQQTIFSEAANANISIQKSLLKAQEANFNATELDLIFDAANVYFNALILKANLRIQNQNLDLTKRNLEIATQNFEAGESSKSDVLRFRSQMAQNTQSMVEAVNQLEQGYITLNQVLNNPTGMEIDVEDVDMNDEIFTDYNYDQLISLLDDSTLRDPFIEFLIDEAYQNAPELRALDFNLKATDRNVKLNSYGRLLPTLALQGQYNRIFSRSGAGSTAPPSFPQVDSNYNLGLSLSIPLINQNLNNINRQTALIQKEQLEINKENTTLAISANVRNGVLTLVNQLSNISLSEVSEEAAEEALDLTQTAYSSGAVNIVQLLDAQNNYLNAQLARTNAVYNFLLNALQLERFLGYYFLLNSEEDNNAFRQRFFEYLNSRN</sequence>
<keyword evidence="7" id="KW-0998">Cell outer membrane</keyword>
<evidence type="ECO:0000256" key="3">
    <source>
        <dbReference type="ARBA" id="ARBA00022448"/>
    </source>
</evidence>
<dbReference type="Proteomes" id="UP000475249">
    <property type="component" value="Unassembled WGS sequence"/>
</dbReference>
<dbReference type="Gene3D" id="3.40.50.2300">
    <property type="match status" value="2"/>
</dbReference>
<dbReference type="PANTHER" id="PTHR30026">
    <property type="entry name" value="OUTER MEMBRANE PROTEIN TOLC"/>
    <property type="match status" value="1"/>
</dbReference>
<protein>
    <submittedName>
        <fullName evidence="8">TolC family protein</fullName>
    </submittedName>
</protein>
<dbReference type="GO" id="GO:0015288">
    <property type="term" value="F:porin activity"/>
    <property type="evidence" value="ECO:0007669"/>
    <property type="project" value="TreeGrafter"/>
</dbReference>
<comment type="subcellular location">
    <subcellularLocation>
        <location evidence="1">Cell outer membrane</location>
    </subcellularLocation>
</comment>